<evidence type="ECO:0000256" key="3">
    <source>
        <dbReference type="PROSITE-ProRule" id="PRU00023"/>
    </source>
</evidence>
<feature type="compositionally biased region" description="Low complexity" evidence="4">
    <location>
        <begin position="18"/>
        <end position="29"/>
    </location>
</feature>
<keyword evidence="1" id="KW-0677">Repeat</keyword>
<dbReference type="Pfam" id="PF12796">
    <property type="entry name" value="Ank_2"/>
    <property type="match status" value="1"/>
</dbReference>
<accession>A0A2T3B501</accession>
<dbReference type="PANTHER" id="PTHR24189">
    <property type="entry name" value="MYOTROPHIN"/>
    <property type="match status" value="1"/>
</dbReference>
<dbReference type="AlphaFoldDB" id="A0A2T3B501"/>
<dbReference type="OrthoDB" id="426293at2759"/>
<dbReference type="SMART" id="SM00248">
    <property type="entry name" value="ANK"/>
    <property type="match status" value="4"/>
</dbReference>
<gene>
    <name evidence="5" type="ORF">M430DRAFT_34902</name>
</gene>
<sequence length="305" mass="33134">MQPYHGSEVPPGVECAGSPSSQSSTNSTQVEMPSSRAIIADGCGTEDIAEVSRALLAASSSGLQKYQQLLYLSLTRAVYRGQADVVRYLIEQKGAPLDSLFPLKVASSPSIELFQVLVDNGWDINRSGAGRGKRLLQLVCHDESLVRWCLDHGASVDGLHVDPYISPPLLETVASNGTVPIFTLLHSRGAQLGPRTLHCAVASASSSSLECLPTRMAMVEYLVDNLGLDVNALDTDGQLPNHWGTPLCYAAKYQRGSKEVVRFLLSRGADPSIKDCWGIHDAFSFAEFTKNFTVLEALREWRVQN</sequence>
<evidence type="ECO:0000313" key="6">
    <source>
        <dbReference type="Proteomes" id="UP000241818"/>
    </source>
</evidence>
<dbReference type="InParanoid" id="A0A2T3B501"/>
<dbReference type="GeneID" id="36574714"/>
<dbReference type="PROSITE" id="PS50297">
    <property type="entry name" value="ANK_REP_REGION"/>
    <property type="match status" value="1"/>
</dbReference>
<dbReference type="EMBL" id="KZ679010">
    <property type="protein sequence ID" value="PSS20716.1"/>
    <property type="molecule type" value="Genomic_DNA"/>
</dbReference>
<evidence type="ECO:0000256" key="4">
    <source>
        <dbReference type="SAM" id="MobiDB-lite"/>
    </source>
</evidence>
<dbReference type="Proteomes" id="UP000241818">
    <property type="component" value="Unassembled WGS sequence"/>
</dbReference>
<dbReference type="Gene3D" id="1.25.40.20">
    <property type="entry name" value="Ankyrin repeat-containing domain"/>
    <property type="match status" value="2"/>
</dbReference>
<evidence type="ECO:0000256" key="2">
    <source>
        <dbReference type="ARBA" id="ARBA00023043"/>
    </source>
</evidence>
<dbReference type="PROSITE" id="PS50088">
    <property type="entry name" value="ANK_REPEAT"/>
    <property type="match status" value="1"/>
</dbReference>
<feature type="repeat" description="ANK" evidence="3">
    <location>
        <begin position="242"/>
        <end position="276"/>
    </location>
</feature>
<keyword evidence="6" id="KW-1185">Reference proteome</keyword>
<dbReference type="STRING" id="857342.A0A2T3B501"/>
<dbReference type="InterPro" id="IPR002110">
    <property type="entry name" value="Ankyrin_rpt"/>
</dbReference>
<organism evidence="5 6">
    <name type="scientific">Amorphotheca resinae ATCC 22711</name>
    <dbReference type="NCBI Taxonomy" id="857342"/>
    <lineage>
        <taxon>Eukaryota</taxon>
        <taxon>Fungi</taxon>
        <taxon>Dikarya</taxon>
        <taxon>Ascomycota</taxon>
        <taxon>Pezizomycotina</taxon>
        <taxon>Leotiomycetes</taxon>
        <taxon>Helotiales</taxon>
        <taxon>Amorphothecaceae</taxon>
        <taxon>Amorphotheca</taxon>
    </lineage>
</organism>
<keyword evidence="2 3" id="KW-0040">ANK repeat</keyword>
<dbReference type="InterPro" id="IPR050745">
    <property type="entry name" value="Multifunctional_regulatory"/>
</dbReference>
<reference evidence="5 6" key="1">
    <citation type="journal article" date="2018" name="New Phytol.">
        <title>Comparative genomics and transcriptomics depict ericoid mycorrhizal fungi as versatile saprotrophs and plant mutualists.</title>
        <authorList>
            <person name="Martino E."/>
            <person name="Morin E."/>
            <person name="Grelet G.A."/>
            <person name="Kuo A."/>
            <person name="Kohler A."/>
            <person name="Daghino S."/>
            <person name="Barry K.W."/>
            <person name="Cichocki N."/>
            <person name="Clum A."/>
            <person name="Dockter R.B."/>
            <person name="Hainaut M."/>
            <person name="Kuo R.C."/>
            <person name="LaButti K."/>
            <person name="Lindahl B.D."/>
            <person name="Lindquist E.A."/>
            <person name="Lipzen A."/>
            <person name="Khouja H.R."/>
            <person name="Magnuson J."/>
            <person name="Murat C."/>
            <person name="Ohm R.A."/>
            <person name="Singer S.W."/>
            <person name="Spatafora J.W."/>
            <person name="Wang M."/>
            <person name="Veneault-Fourrey C."/>
            <person name="Henrissat B."/>
            <person name="Grigoriev I.V."/>
            <person name="Martin F.M."/>
            <person name="Perotto S."/>
        </authorList>
    </citation>
    <scope>NUCLEOTIDE SEQUENCE [LARGE SCALE GENOMIC DNA]</scope>
    <source>
        <strain evidence="5 6">ATCC 22711</strain>
    </source>
</reference>
<evidence type="ECO:0000313" key="5">
    <source>
        <dbReference type="EMBL" id="PSS20716.1"/>
    </source>
</evidence>
<dbReference type="RefSeq" id="XP_024721986.1">
    <property type="nucleotide sequence ID" value="XM_024866633.1"/>
</dbReference>
<proteinExistence type="predicted"/>
<dbReference type="SUPFAM" id="SSF48403">
    <property type="entry name" value="Ankyrin repeat"/>
    <property type="match status" value="1"/>
</dbReference>
<evidence type="ECO:0000256" key="1">
    <source>
        <dbReference type="ARBA" id="ARBA00022737"/>
    </source>
</evidence>
<name>A0A2T3B501_AMORE</name>
<protein>
    <submittedName>
        <fullName evidence="5">Uncharacterized protein</fullName>
    </submittedName>
</protein>
<dbReference type="PANTHER" id="PTHR24189:SF50">
    <property type="entry name" value="ANKYRIN REPEAT AND SOCS BOX PROTEIN 2"/>
    <property type="match status" value="1"/>
</dbReference>
<dbReference type="InterPro" id="IPR036770">
    <property type="entry name" value="Ankyrin_rpt-contain_sf"/>
</dbReference>
<feature type="region of interest" description="Disordered" evidence="4">
    <location>
        <begin position="1"/>
        <end position="32"/>
    </location>
</feature>